<keyword evidence="6 8" id="KW-1133">Transmembrane helix</keyword>
<dbReference type="KEGG" id="lji:ELX58_05335"/>
<gene>
    <name evidence="9" type="ORF">ELX58_05335</name>
</gene>
<dbReference type="PANTHER" id="PTHR16119">
    <property type="entry name" value="TRANSMEMBRANE PROTEIN 144"/>
    <property type="match status" value="1"/>
</dbReference>
<dbReference type="GO" id="GO:0015144">
    <property type="term" value="F:carbohydrate transmembrane transporter activity"/>
    <property type="evidence" value="ECO:0007669"/>
    <property type="project" value="InterPro"/>
</dbReference>
<keyword evidence="5 8" id="KW-0812">Transmembrane</keyword>
<keyword evidence="4" id="KW-0762">Sugar transport</keyword>
<dbReference type="GO" id="GO:0005886">
    <property type="term" value="C:plasma membrane"/>
    <property type="evidence" value="ECO:0007669"/>
    <property type="project" value="UniProtKB-SubCell"/>
</dbReference>
<sequence>MEPVGQFTQYCAFPRVGVSITFPMYTGMQLIGTTIVGALFFGCWQMAEAKMIGIIAIILIIIGVCMTAFHEKTNHISPHNFRVGVLLSVFGSFGFIACNSLPKIPSASGWEMLLPLSLGMLFSAGAISLSTSSIRQQHPFWNVTVFRNLLTGIMFGLAQCGYFFSMEANGLSTGFVLSQMCVIISTFGGIVFLHEHKTHHELLLTILGLFLVLSGGIMISFIC</sequence>
<name>A0A4P6ZMA7_9LACO</name>
<feature type="transmembrane region" description="Helical" evidence="8">
    <location>
        <begin position="202"/>
        <end position="222"/>
    </location>
</feature>
<evidence type="ECO:0000313" key="10">
    <source>
        <dbReference type="Proteomes" id="UP000294321"/>
    </source>
</evidence>
<dbReference type="EMBL" id="CP034726">
    <property type="protein sequence ID" value="QBP18562.1"/>
    <property type="molecule type" value="Genomic_DNA"/>
</dbReference>
<proteinExistence type="inferred from homology"/>
<evidence type="ECO:0000256" key="2">
    <source>
        <dbReference type="ARBA" id="ARBA00006117"/>
    </source>
</evidence>
<protein>
    <submittedName>
        <fullName evidence="9">Ribose uptake protein RbsU</fullName>
    </submittedName>
</protein>
<reference evidence="10" key="1">
    <citation type="submission" date="2018-12" db="EMBL/GenBank/DDBJ databases">
        <title>A new species of lactobacillus.</title>
        <authorList>
            <person name="Jian Y."/>
            <person name="Xin L."/>
            <person name="Hong Z.J."/>
            <person name="Ming L.Z."/>
            <person name="Hong X.Z."/>
        </authorList>
    </citation>
    <scope>NUCLEOTIDE SEQUENCE [LARGE SCALE GENOMIC DNA]</scope>
    <source>
        <strain evidence="10">HSLZ-75</strain>
    </source>
</reference>
<comment type="similarity">
    <text evidence="2">Belongs to the GRP transporter (TC 2.A.7.5) family.</text>
</comment>
<keyword evidence="3" id="KW-0813">Transport</keyword>
<feature type="transmembrane region" description="Helical" evidence="8">
    <location>
        <begin position="22"/>
        <end position="44"/>
    </location>
</feature>
<evidence type="ECO:0000256" key="3">
    <source>
        <dbReference type="ARBA" id="ARBA00022448"/>
    </source>
</evidence>
<dbReference type="Proteomes" id="UP000294321">
    <property type="component" value="Chromosome"/>
</dbReference>
<comment type="subcellular location">
    <subcellularLocation>
        <location evidence="1">Cell membrane</location>
        <topology evidence="1">Multi-pass membrane protein</topology>
    </subcellularLocation>
</comment>
<evidence type="ECO:0000256" key="8">
    <source>
        <dbReference type="SAM" id="Phobius"/>
    </source>
</evidence>
<evidence type="ECO:0000313" key="9">
    <source>
        <dbReference type="EMBL" id="QBP18562.1"/>
    </source>
</evidence>
<dbReference type="Gene3D" id="1.10.3730.20">
    <property type="match status" value="1"/>
</dbReference>
<evidence type="ECO:0000256" key="5">
    <source>
        <dbReference type="ARBA" id="ARBA00022692"/>
    </source>
</evidence>
<accession>A0A4P6ZMA7</accession>
<evidence type="ECO:0000256" key="6">
    <source>
        <dbReference type="ARBA" id="ARBA00022989"/>
    </source>
</evidence>
<feature type="transmembrane region" description="Helical" evidence="8">
    <location>
        <begin position="113"/>
        <end position="134"/>
    </location>
</feature>
<dbReference type="SUPFAM" id="SSF103481">
    <property type="entry name" value="Multidrug resistance efflux transporter EmrE"/>
    <property type="match status" value="1"/>
</dbReference>
<evidence type="ECO:0000256" key="4">
    <source>
        <dbReference type="ARBA" id="ARBA00022597"/>
    </source>
</evidence>
<dbReference type="InterPro" id="IPR037185">
    <property type="entry name" value="EmrE-like"/>
</dbReference>
<feature type="transmembrane region" description="Helical" evidence="8">
    <location>
        <begin position="146"/>
        <end position="164"/>
    </location>
</feature>
<dbReference type="OrthoDB" id="1452595at2"/>
<dbReference type="PANTHER" id="PTHR16119:SF17">
    <property type="entry name" value="TRANSMEMBRANE PROTEIN 144"/>
    <property type="match status" value="1"/>
</dbReference>
<keyword evidence="7 8" id="KW-0472">Membrane</keyword>
<keyword evidence="10" id="KW-1185">Reference proteome</keyword>
<feature type="transmembrane region" description="Helical" evidence="8">
    <location>
        <begin position="81"/>
        <end position="101"/>
    </location>
</feature>
<evidence type="ECO:0000256" key="7">
    <source>
        <dbReference type="ARBA" id="ARBA00023136"/>
    </source>
</evidence>
<evidence type="ECO:0000256" key="1">
    <source>
        <dbReference type="ARBA" id="ARBA00004651"/>
    </source>
</evidence>
<dbReference type="Pfam" id="PF06800">
    <property type="entry name" value="Sugar_transport"/>
    <property type="match status" value="1"/>
</dbReference>
<dbReference type="InterPro" id="IPR010651">
    <property type="entry name" value="Sugar_transport"/>
</dbReference>
<feature type="transmembrane region" description="Helical" evidence="8">
    <location>
        <begin position="51"/>
        <end position="69"/>
    </location>
</feature>
<feature type="transmembrane region" description="Helical" evidence="8">
    <location>
        <begin position="176"/>
        <end position="196"/>
    </location>
</feature>
<dbReference type="AlphaFoldDB" id="A0A4P6ZMA7"/>
<organism evidence="9 10">
    <name type="scientific">Acetilactobacillus jinshanensis</name>
    <dbReference type="NCBI Taxonomy" id="1720083"/>
    <lineage>
        <taxon>Bacteria</taxon>
        <taxon>Bacillati</taxon>
        <taxon>Bacillota</taxon>
        <taxon>Bacilli</taxon>
        <taxon>Lactobacillales</taxon>
        <taxon>Lactobacillaceae</taxon>
        <taxon>Acetilactobacillus</taxon>
    </lineage>
</organism>